<dbReference type="Pfam" id="PF00583">
    <property type="entry name" value="Acetyltransf_1"/>
    <property type="match status" value="1"/>
</dbReference>
<dbReference type="AlphaFoldDB" id="A0A8K0JWI4"/>
<sequence length="352" mass="39222">MSIPRTSQEQVKSSIDCGGDESADSLTGECSFTSGRLSAADESDSQSGSCSSATHVLSTHRSAMYSMAYVQPSETLSDCLFADDEEDESLLDIDVGYKELSSRMEIDSCGSGLIQSSSYIRQPLSIATALNEVFDSSTQHEPSTLTPSLQDVKEEEEIEEEEALPEPEKSLFTRSSKISPIEVVKSKLNDRIKGLGGLPMGEYAEVKLLYTLRRALSSASEPPPASVYRLHRKLYVRKMKRERNLPVFNVDEITACDSVGWRRPNSLTSIGGPERILNRFKEVSHSASEALIQIDCLQYPDFSCVVLYRKLVIAFAVMVPDVRHNETYISFLFTRPEWRKAGIATFMLYHLI</sequence>
<dbReference type="Proteomes" id="UP000792457">
    <property type="component" value="Unassembled WGS sequence"/>
</dbReference>
<dbReference type="SUPFAM" id="SSF55729">
    <property type="entry name" value="Acyl-CoA N-acyltransferases (Nat)"/>
    <property type="match status" value="1"/>
</dbReference>
<proteinExistence type="predicted"/>
<evidence type="ECO:0000313" key="4">
    <source>
        <dbReference type="Proteomes" id="UP000792457"/>
    </source>
</evidence>
<evidence type="ECO:0000256" key="1">
    <source>
        <dbReference type="SAM" id="MobiDB-lite"/>
    </source>
</evidence>
<feature type="non-terminal residue" evidence="3">
    <location>
        <position position="352"/>
    </location>
</feature>
<feature type="region of interest" description="Disordered" evidence="1">
    <location>
        <begin position="1"/>
        <end position="27"/>
    </location>
</feature>
<evidence type="ECO:0000259" key="2">
    <source>
        <dbReference type="Pfam" id="PF00583"/>
    </source>
</evidence>
<reference evidence="3" key="1">
    <citation type="submission" date="2013-04" db="EMBL/GenBank/DDBJ databases">
        <authorList>
            <person name="Qu J."/>
            <person name="Murali S.C."/>
            <person name="Bandaranaike D."/>
            <person name="Bellair M."/>
            <person name="Blankenburg K."/>
            <person name="Chao H."/>
            <person name="Dinh H."/>
            <person name="Doddapaneni H."/>
            <person name="Downs B."/>
            <person name="Dugan-Rocha S."/>
            <person name="Elkadiri S."/>
            <person name="Gnanaolivu R.D."/>
            <person name="Hernandez B."/>
            <person name="Javaid M."/>
            <person name="Jayaseelan J.C."/>
            <person name="Lee S."/>
            <person name="Li M."/>
            <person name="Ming W."/>
            <person name="Munidasa M."/>
            <person name="Muniz J."/>
            <person name="Nguyen L."/>
            <person name="Ongeri F."/>
            <person name="Osuji N."/>
            <person name="Pu L.-L."/>
            <person name="Puazo M."/>
            <person name="Qu C."/>
            <person name="Quiroz J."/>
            <person name="Raj R."/>
            <person name="Weissenberger G."/>
            <person name="Xin Y."/>
            <person name="Zou X."/>
            <person name="Han Y."/>
            <person name="Richards S."/>
            <person name="Worley K."/>
            <person name="Muzny D."/>
            <person name="Gibbs R."/>
        </authorList>
    </citation>
    <scope>NUCLEOTIDE SEQUENCE</scope>
    <source>
        <strain evidence="3">Sampled in the wild</strain>
    </source>
</reference>
<feature type="domain" description="N-acetyltransferase" evidence="2">
    <location>
        <begin position="282"/>
        <end position="352"/>
    </location>
</feature>
<dbReference type="InterPro" id="IPR000182">
    <property type="entry name" value="GNAT_dom"/>
</dbReference>
<feature type="compositionally biased region" description="Polar residues" evidence="1">
    <location>
        <begin position="136"/>
        <end position="149"/>
    </location>
</feature>
<comment type="caution">
    <text evidence="3">The sequence shown here is derived from an EMBL/GenBank/DDBJ whole genome shotgun (WGS) entry which is preliminary data.</text>
</comment>
<protein>
    <recommendedName>
        <fullName evidence="2">N-acetyltransferase domain-containing protein</fullName>
    </recommendedName>
</protein>
<organism evidence="3 4">
    <name type="scientific">Ladona fulva</name>
    <name type="common">Scarce chaser dragonfly</name>
    <name type="synonym">Libellula fulva</name>
    <dbReference type="NCBI Taxonomy" id="123851"/>
    <lineage>
        <taxon>Eukaryota</taxon>
        <taxon>Metazoa</taxon>
        <taxon>Ecdysozoa</taxon>
        <taxon>Arthropoda</taxon>
        <taxon>Hexapoda</taxon>
        <taxon>Insecta</taxon>
        <taxon>Pterygota</taxon>
        <taxon>Palaeoptera</taxon>
        <taxon>Odonata</taxon>
        <taxon>Epiprocta</taxon>
        <taxon>Anisoptera</taxon>
        <taxon>Libelluloidea</taxon>
        <taxon>Libellulidae</taxon>
        <taxon>Ladona</taxon>
    </lineage>
</organism>
<name>A0A8K0JWI4_LADFU</name>
<gene>
    <name evidence="3" type="ORF">J437_LFUL012093</name>
</gene>
<accession>A0A8K0JWI4</accession>
<dbReference type="OrthoDB" id="4080456at2759"/>
<dbReference type="EMBL" id="KZ308181">
    <property type="protein sequence ID" value="KAG8223990.1"/>
    <property type="molecule type" value="Genomic_DNA"/>
</dbReference>
<feature type="compositionally biased region" description="Acidic residues" evidence="1">
    <location>
        <begin position="153"/>
        <end position="165"/>
    </location>
</feature>
<feature type="region of interest" description="Disordered" evidence="1">
    <location>
        <begin position="136"/>
        <end position="171"/>
    </location>
</feature>
<reference evidence="3" key="2">
    <citation type="submission" date="2017-10" db="EMBL/GenBank/DDBJ databases">
        <title>Ladona fulva Genome sequencing and assembly.</title>
        <authorList>
            <person name="Murali S."/>
            <person name="Richards S."/>
            <person name="Bandaranaike D."/>
            <person name="Bellair M."/>
            <person name="Blankenburg K."/>
            <person name="Chao H."/>
            <person name="Dinh H."/>
            <person name="Doddapaneni H."/>
            <person name="Dugan-Rocha S."/>
            <person name="Elkadiri S."/>
            <person name="Gnanaolivu R."/>
            <person name="Hernandez B."/>
            <person name="Skinner E."/>
            <person name="Javaid M."/>
            <person name="Lee S."/>
            <person name="Li M."/>
            <person name="Ming W."/>
            <person name="Munidasa M."/>
            <person name="Muniz J."/>
            <person name="Nguyen L."/>
            <person name="Hughes D."/>
            <person name="Osuji N."/>
            <person name="Pu L.-L."/>
            <person name="Puazo M."/>
            <person name="Qu C."/>
            <person name="Quiroz J."/>
            <person name="Raj R."/>
            <person name="Weissenberger G."/>
            <person name="Xin Y."/>
            <person name="Zou X."/>
            <person name="Han Y."/>
            <person name="Worley K."/>
            <person name="Muzny D."/>
            <person name="Gibbs R."/>
        </authorList>
    </citation>
    <scope>NUCLEOTIDE SEQUENCE</scope>
    <source>
        <strain evidence="3">Sampled in the wild</strain>
    </source>
</reference>
<evidence type="ECO:0000313" key="3">
    <source>
        <dbReference type="EMBL" id="KAG8223990.1"/>
    </source>
</evidence>
<dbReference type="CDD" id="cd04301">
    <property type="entry name" value="NAT_SF"/>
    <property type="match status" value="1"/>
</dbReference>
<keyword evidence="4" id="KW-1185">Reference proteome</keyword>
<feature type="compositionally biased region" description="Polar residues" evidence="1">
    <location>
        <begin position="1"/>
        <end position="13"/>
    </location>
</feature>
<dbReference type="InterPro" id="IPR016181">
    <property type="entry name" value="Acyl_CoA_acyltransferase"/>
</dbReference>
<dbReference type="GO" id="GO:0016747">
    <property type="term" value="F:acyltransferase activity, transferring groups other than amino-acyl groups"/>
    <property type="evidence" value="ECO:0007669"/>
    <property type="project" value="InterPro"/>
</dbReference>